<dbReference type="Pfam" id="PF00903">
    <property type="entry name" value="Glyoxalase"/>
    <property type="match status" value="1"/>
</dbReference>
<organism evidence="2 3">
    <name type="scientific">Rheinheimera pacifica</name>
    <dbReference type="NCBI Taxonomy" id="173990"/>
    <lineage>
        <taxon>Bacteria</taxon>
        <taxon>Pseudomonadati</taxon>
        <taxon>Pseudomonadota</taxon>
        <taxon>Gammaproteobacteria</taxon>
        <taxon>Chromatiales</taxon>
        <taxon>Chromatiaceae</taxon>
        <taxon>Rheinheimera</taxon>
    </lineage>
</organism>
<dbReference type="Gene3D" id="3.10.180.10">
    <property type="entry name" value="2,3-Dihydroxybiphenyl 1,2-Dioxygenase, domain 1"/>
    <property type="match status" value="1"/>
</dbReference>
<feature type="domain" description="VOC" evidence="1">
    <location>
        <begin position="5"/>
        <end position="119"/>
    </location>
</feature>
<dbReference type="CDD" id="cd06587">
    <property type="entry name" value="VOC"/>
    <property type="match status" value="1"/>
</dbReference>
<reference evidence="3" key="1">
    <citation type="submission" date="2016-10" db="EMBL/GenBank/DDBJ databases">
        <authorList>
            <person name="Varghese N."/>
            <person name="Submissions S."/>
        </authorList>
    </citation>
    <scope>NUCLEOTIDE SEQUENCE [LARGE SCALE GENOMIC DNA]</scope>
    <source>
        <strain evidence="3">DSM 17616</strain>
    </source>
</reference>
<name>A0A1H6JA85_9GAMM</name>
<dbReference type="GO" id="GO:0051213">
    <property type="term" value="F:dioxygenase activity"/>
    <property type="evidence" value="ECO:0007669"/>
    <property type="project" value="UniProtKB-KW"/>
</dbReference>
<proteinExistence type="predicted"/>
<keyword evidence="2" id="KW-0223">Dioxygenase</keyword>
<dbReference type="SUPFAM" id="SSF54593">
    <property type="entry name" value="Glyoxalase/Bleomycin resistance protein/Dihydroxybiphenyl dioxygenase"/>
    <property type="match status" value="1"/>
</dbReference>
<evidence type="ECO:0000259" key="1">
    <source>
        <dbReference type="PROSITE" id="PS51819"/>
    </source>
</evidence>
<protein>
    <submittedName>
        <fullName evidence="2">Glyoxalase/Bleomycin resistance protein/Dioxygenase superfamily protein</fullName>
    </submittedName>
</protein>
<dbReference type="OrthoDB" id="9812656at2"/>
<dbReference type="InterPro" id="IPR029068">
    <property type="entry name" value="Glyas_Bleomycin-R_OHBP_Dase"/>
</dbReference>
<dbReference type="AlphaFoldDB" id="A0A1H6JA85"/>
<evidence type="ECO:0000313" key="3">
    <source>
        <dbReference type="Proteomes" id="UP000199371"/>
    </source>
</evidence>
<dbReference type="InterPro" id="IPR004360">
    <property type="entry name" value="Glyas_Fos-R_dOase_dom"/>
</dbReference>
<keyword evidence="3" id="KW-1185">Reference proteome</keyword>
<dbReference type="InterPro" id="IPR052164">
    <property type="entry name" value="Anthracycline_SecMetBiosynth"/>
</dbReference>
<dbReference type="PANTHER" id="PTHR33993">
    <property type="entry name" value="GLYOXALASE-RELATED"/>
    <property type="match status" value="1"/>
</dbReference>
<dbReference type="STRING" id="173990.SAMN05660691_00128"/>
<sequence length="122" mass="13343">MKTLRIGTIVYYVSDIERTEAFYCDTMGLEIERMEADDKGEPWLHASIPGNVDLVFFKGEVKIGSSPIIVFELAEDIEQVVSNLAEAGVTIVTPVSHAPGGLSADFLDPDGYILSVYQESAE</sequence>
<dbReference type="PROSITE" id="PS51819">
    <property type="entry name" value="VOC"/>
    <property type="match status" value="1"/>
</dbReference>
<evidence type="ECO:0000313" key="2">
    <source>
        <dbReference type="EMBL" id="SEH55901.1"/>
    </source>
</evidence>
<dbReference type="RefSeq" id="WP_092789119.1">
    <property type="nucleotide sequence ID" value="NZ_FNXF01000001.1"/>
</dbReference>
<dbReference type="Proteomes" id="UP000199371">
    <property type="component" value="Unassembled WGS sequence"/>
</dbReference>
<accession>A0A1H6JA85</accession>
<dbReference type="EMBL" id="FNXF01000001">
    <property type="protein sequence ID" value="SEH55901.1"/>
    <property type="molecule type" value="Genomic_DNA"/>
</dbReference>
<gene>
    <name evidence="2" type="ORF">SAMN05660691_00128</name>
</gene>
<dbReference type="InterPro" id="IPR037523">
    <property type="entry name" value="VOC_core"/>
</dbReference>
<keyword evidence="2" id="KW-0560">Oxidoreductase</keyword>